<dbReference type="PROSITE" id="PS51257">
    <property type="entry name" value="PROKAR_LIPOPROTEIN"/>
    <property type="match status" value="1"/>
</dbReference>
<proteinExistence type="predicted"/>
<evidence type="ECO:0000313" key="3">
    <source>
        <dbReference type="Proteomes" id="UP000607435"/>
    </source>
</evidence>
<keyword evidence="3" id="KW-1185">Reference proteome</keyword>
<comment type="caution">
    <text evidence="2">The sequence shown here is derived from an EMBL/GenBank/DDBJ whole genome shotgun (WGS) entry which is preliminary data.</text>
</comment>
<dbReference type="Proteomes" id="UP000607435">
    <property type="component" value="Unassembled WGS sequence"/>
</dbReference>
<reference evidence="2 3" key="1">
    <citation type="submission" date="2020-08" db="EMBL/GenBank/DDBJ databases">
        <title>Winogradskyella ouciana sp. nov., isolated from the hadal seawater of the Mariana Trench.</title>
        <authorList>
            <person name="He X."/>
        </authorList>
    </citation>
    <scope>NUCLEOTIDE SEQUENCE [LARGE SCALE GENOMIC DNA]</scope>
    <source>
        <strain evidence="2 3">KCTC 22026</strain>
    </source>
</reference>
<name>A0ABR6Y289_9FLAO</name>
<evidence type="ECO:0000313" key="2">
    <source>
        <dbReference type="EMBL" id="MBC3846865.1"/>
    </source>
</evidence>
<dbReference type="EMBL" id="JACOME010000002">
    <property type="protein sequence ID" value="MBC3846865.1"/>
    <property type="molecule type" value="Genomic_DNA"/>
</dbReference>
<organism evidence="2 3">
    <name type="scientific">Winogradskyella echinorum</name>
    <dbReference type="NCBI Taxonomy" id="538189"/>
    <lineage>
        <taxon>Bacteria</taxon>
        <taxon>Pseudomonadati</taxon>
        <taxon>Bacteroidota</taxon>
        <taxon>Flavobacteriia</taxon>
        <taxon>Flavobacteriales</taxon>
        <taxon>Flavobacteriaceae</taxon>
        <taxon>Winogradskyella</taxon>
    </lineage>
</organism>
<feature type="signal peptide" evidence="1">
    <location>
        <begin position="1"/>
        <end position="24"/>
    </location>
</feature>
<evidence type="ECO:0000256" key="1">
    <source>
        <dbReference type="SAM" id="SignalP"/>
    </source>
</evidence>
<protein>
    <recommendedName>
        <fullName evidence="4">Kazal-like domain-containing protein</fullName>
    </recommendedName>
</protein>
<keyword evidence="1" id="KW-0732">Signal</keyword>
<feature type="chain" id="PRO_5046580093" description="Kazal-like domain-containing protein" evidence="1">
    <location>
        <begin position="25"/>
        <end position="447"/>
    </location>
</feature>
<accession>A0ABR6Y289</accession>
<sequence>MKNFKLLIFSMVMTLLVFTSCTNNEPVVDNQQNTEDSESITTTLNQLSRQFDEFGNLNLNNNPAGNVVFDFCFDFAYPLTLSYNNGTVVTVNSLDNLVDIMLTSTEQLYINGIAFPFDVEVYNDSTNAIEVETINNEEEFINLIETCNFETNQPCECFENYTPVCVEITDPSGNTFVVTYPNACYAACDGFTEDDFVDDCEGDYNSNGNDCYTLVFPLSIITDENTTVTVNSQQELDAATYNSYYFDFVYPIDISQNDGNIITINTREEIEAVLNDCYDDNNPNECEECANEPMDIVCVNIVQQDGSIYTYAYDNACYAICDGYTEADFVFCNSGNDLCLPSAISTALTDQSGWTVSSFNNSNELSVHEITFNTDGNLQWESGGTTFSGTWSAEENPTSGNMLSLSFSGPDLQQASGQWRIVECNLPCSITLQSNSGDEMTLSRECD</sequence>
<gene>
    <name evidence="2" type="ORF">H6H04_10780</name>
</gene>
<dbReference type="RefSeq" id="WP_186845966.1">
    <property type="nucleotide sequence ID" value="NZ_JACOME010000002.1"/>
</dbReference>
<evidence type="ECO:0008006" key="4">
    <source>
        <dbReference type="Google" id="ProtNLM"/>
    </source>
</evidence>